<dbReference type="InterPro" id="IPR010133">
    <property type="entry name" value="Bacteriocin_signal_seq"/>
</dbReference>
<dbReference type="HOGENOM" id="CLU_3293854_0_0_9"/>
<dbReference type="GO" id="GO:0042742">
    <property type="term" value="P:defense response to bacterium"/>
    <property type="evidence" value="ECO:0007669"/>
    <property type="project" value="UniProtKB-KW"/>
</dbReference>
<dbReference type="PATRIC" id="fig|701521.8.peg.340"/>
<evidence type="ECO:0000313" key="5">
    <source>
        <dbReference type="Proteomes" id="UP000005444"/>
    </source>
</evidence>
<reference evidence="4 5" key="1">
    <citation type="journal article" date="2012" name="J. Bacteriol.">
        <title>Complete Genome Sequence of the Beer Spoilage Organism Pediococcus claussenii ATCC BAA-344T.</title>
        <authorList>
            <person name="Pittet V."/>
            <person name="Abegunde T."/>
            <person name="Marfleet T."/>
            <person name="Haakensen M."/>
            <person name="Morrow K."/>
            <person name="Jayaprakash T."/>
            <person name="Schroeder K."/>
            <person name="Trost B."/>
            <person name="Byrns S."/>
            <person name="Bergsveinson J."/>
            <person name="Kusalik A."/>
            <person name="Ziola B."/>
        </authorList>
    </citation>
    <scope>NUCLEOTIDE SEQUENCE [LARGE SCALE GENOMIC DNA]</scope>
    <source>
        <strain evidence="4 5">ATCC BAA-344</strain>
    </source>
</reference>
<dbReference type="GO" id="GO:0031640">
    <property type="term" value="P:killing of cells of another organism"/>
    <property type="evidence" value="ECO:0007669"/>
    <property type="project" value="UniProtKB-KW"/>
</dbReference>
<dbReference type="RefSeq" id="WP_014214868.1">
    <property type="nucleotide sequence ID" value="NC_016605.1"/>
</dbReference>
<accession>G8PB41</accession>
<keyword evidence="2" id="KW-0044">Antibiotic</keyword>
<dbReference type="STRING" id="701521.PECL_360"/>
<protein>
    <submittedName>
        <fullName evidence="4">Bacteriocin-type signal sequence domain protein</fullName>
    </submittedName>
</protein>
<dbReference type="KEGG" id="pce:PECL_360"/>
<evidence type="ECO:0000313" key="4">
    <source>
        <dbReference type="EMBL" id="AEV94670.1"/>
    </source>
</evidence>
<evidence type="ECO:0000256" key="1">
    <source>
        <dbReference type="ARBA" id="ARBA00022529"/>
    </source>
</evidence>
<keyword evidence="3" id="KW-0078">Bacteriocin</keyword>
<evidence type="ECO:0000256" key="2">
    <source>
        <dbReference type="ARBA" id="ARBA00023022"/>
    </source>
</evidence>
<keyword evidence="5" id="KW-1185">Reference proteome</keyword>
<gene>
    <name evidence="4" type="ordered locus">PECL_360</name>
</gene>
<dbReference type="EMBL" id="CP003137">
    <property type="protein sequence ID" value="AEV94670.1"/>
    <property type="molecule type" value="Genomic_DNA"/>
</dbReference>
<name>G8PB41_PEDCP</name>
<dbReference type="AlphaFoldDB" id="G8PB41"/>
<keyword evidence="1" id="KW-0929">Antimicrobial</keyword>
<organism evidence="4 5">
    <name type="scientific">Pediococcus claussenii (strain ATCC BAA-344 / DSM 14800 / JCM 18046 / KCTC 3811 / LMG 21948 / P06)</name>
    <dbReference type="NCBI Taxonomy" id="701521"/>
    <lineage>
        <taxon>Bacteria</taxon>
        <taxon>Bacillati</taxon>
        <taxon>Bacillota</taxon>
        <taxon>Bacilli</taxon>
        <taxon>Lactobacillales</taxon>
        <taxon>Lactobacillaceae</taxon>
        <taxon>Pediococcus</taxon>
    </lineage>
</organism>
<evidence type="ECO:0000256" key="3">
    <source>
        <dbReference type="ARBA" id="ARBA00023048"/>
    </source>
</evidence>
<sequence>MKNKFKKLNEKELSKVNGGKSRFSFLLGSISFYRPRKRRR</sequence>
<proteinExistence type="predicted"/>
<dbReference type="NCBIfam" id="TIGR01847">
    <property type="entry name" value="bacteriocin_sig"/>
    <property type="match status" value="1"/>
</dbReference>
<dbReference type="Proteomes" id="UP000005444">
    <property type="component" value="Chromosome"/>
</dbReference>